<feature type="domain" description="Sushi" evidence="5">
    <location>
        <begin position="250"/>
        <end position="316"/>
    </location>
</feature>
<evidence type="ECO:0000259" key="5">
    <source>
        <dbReference type="PROSITE" id="PS50923"/>
    </source>
</evidence>
<dbReference type="PANTHER" id="PTHR19324:SF33">
    <property type="entry name" value="MUCIN-5AC"/>
    <property type="match status" value="1"/>
</dbReference>
<dbReference type="PANTHER" id="PTHR19324">
    <property type="entry name" value="PERFORIN-LIKE PROTEIN 1"/>
    <property type="match status" value="1"/>
</dbReference>
<dbReference type="CDD" id="cd00033">
    <property type="entry name" value="CCP"/>
    <property type="match status" value="1"/>
</dbReference>
<evidence type="ECO:0000256" key="3">
    <source>
        <dbReference type="SAM" id="MobiDB-lite"/>
    </source>
</evidence>
<dbReference type="PROSITE" id="PS50923">
    <property type="entry name" value="SUSHI"/>
    <property type="match status" value="1"/>
</dbReference>
<dbReference type="Pfam" id="PF16977">
    <property type="entry name" value="ApeC"/>
    <property type="match status" value="1"/>
</dbReference>
<dbReference type="InterPro" id="IPR031569">
    <property type="entry name" value="ApeC"/>
</dbReference>
<protein>
    <recommendedName>
        <fullName evidence="5">Sushi domain-containing protein</fullName>
    </recommendedName>
</protein>
<dbReference type="InterPro" id="IPR000436">
    <property type="entry name" value="Sushi_SCR_CCP_dom"/>
</dbReference>
<name>A0ABN8LMD5_9CNID</name>
<evidence type="ECO:0000256" key="2">
    <source>
        <dbReference type="PROSITE-ProRule" id="PRU00302"/>
    </source>
</evidence>
<dbReference type="InterPro" id="IPR035976">
    <property type="entry name" value="Sushi/SCR/CCP_sf"/>
</dbReference>
<keyword evidence="7" id="KW-1185">Reference proteome</keyword>
<gene>
    <name evidence="6" type="ORF">PEVE_00013516</name>
</gene>
<keyword evidence="4" id="KW-0812">Transmembrane</keyword>
<sequence>VALLAELYKTAISLTYEEQRFDERRTNLNLCLKYWPDGLYGLPMAASGCPNDPSVNWRLGTLYQDCEDTDPETHHSFSFNLKASIIQGDVERSFCMKTTTFFDSRRKAWPPGKYCIYLSGRSCPLGMTVGWIVWDDENASIPGTSNRNHRNGTLPAGQYDSNTLIYYCCSTSGSAQYPISLPLESPFYLIAYGTRTCQAVRGAKSILEYIYYETEIFTLMSMDDYGGAHPYGVAKGGKGHVIFYCYYTPIYCPPLKRPDNGKLKPFHCGERNNNKFNDTCSVSCNPGYIPENPEGQVTTCLENGTWSNPSLTGCKQAFFEEGVGWRVILLHCDDNDDDVDDDDEDDDDQGSFQNITTSPVTKYRITSSTPVLTWTQSPLQTTASIPLNLSTTSCFVSPPRVTVSSSVIPVSRASSLWSSTTPSPTLPSVGSSIPPVEEEVGSSHNTLQETNFLIGAVAGGALLLVIIILSLVIRRRR</sequence>
<keyword evidence="2" id="KW-0768">Sushi</keyword>
<dbReference type="Pfam" id="PF00084">
    <property type="entry name" value="Sushi"/>
    <property type="match status" value="1"/>
</dbReference>
<dbReference type="SUPFAM" id="SSF57535">
    <property type="entry name" value="Complement control module/SCR domain"/>
    <property type="match status" value="1"/>
</dbReference>
<feature type="region of interest" description="Disordered" evidence="3">
    <location>
        <begin position="419"/>
        <end position="439"/>
    </location>
</feature>
<organism evidence="6 7">
    <name type="scientific">Porites evermanni</name>
    <dbReference type="NCBI Taxonomy" id="104178"/>
    <lineage>
        <taxon>Eukaryota</taxon>
        <taxon>Metazoa</taxon>
        <taxon>Cnidaria</taxon>
        <taxon>Anthozoa</taxon>
        <taxon>Hexacorallia</taxon>
        <taxon>Scleractinia</taxon>
        <taxon>Fungiina</taxon>
        <taxon>Poritidae</taxon>
        <taxon>Porites</taxon>
    </lineage>
</organism>
<comment type="caution">
    <text evidence="2">Lacks conserved residue(s) required for the propagation of feature annotation.</text>
</comment>
<comment type="caution">
    <text evidence="6">The sequence shown here is derived from an EMBL/GenBank/DDBJ whole genome shotgun (WGS) entry which is preliminary data.</text>
</comment>
<feature type="non-terminal residue" evidence="6">
    <location>
        <position position="1"/>
    </location>
</feature>
<keyword evidence="4" id="KW-1133">Transmembrane helix</keyword>
<evidence type="ECO:0000313" key="6">
    <source>
        <dbReference type="EMBL" id="CAH3015166.1"/>
    </source>
</evidence>
<keyword evidence="4" id="KW-0472">Membrane</keyword>
<dbReference type="Proteomes" id="UP001159427">
    <property type="component" value="Unassembled WGS sequence"/>
</dbReference>
<reference evidence="6 7" key="1">
    <citation type="submission" date="2022-05" db="EMBL/GenBank/DDBJ databases">
        <authorList>
            <consortium name="Genoscope - CEA"/>
            <person name="William W."/>
        </authorList>
    </citation>
    <scope>NUCLEOTIDE SEQUENCE [LARGE SCALE GENOMIC DNA]</scope>
</reference>
<dbReference type="Gene3D" id="2.10.70.10">
    <property type="entry name" value="Complement Module, domain 1"/>
    <property type="match status" value="1"/>
</dbReference>
<feature type="transmembrane region" description="Helical" evidence="4">
    <location>
        <begin position="452"/>
        <end position="473"/>
    </location>
</feature>
<dbReference type="SMART" id="SM00032">
    <property type="entry name" value="CCP"/>
    <property type="match status" value="1"/>
</dbReference>
<feature type="compositionally biased region" description="Low complexity" evidence="3">
    <location>
        <begin position="419"/>
        <end position="432"/>
    </location>
</feature>
<evidence type="ECO:0000256" key="4">
    <source>
        <dbReference type="SAM" id="Phobius"/>
    </source>
</evidence>
<evidence type="ECO:0000256" key="1">
    <source>
        <dbReference type="ARBA" id="ARBA00023157"/>
    </source>
</evidence>
<dbReference type="EMBL" id="CALNXI010000020">
    <property type="protein sequence ID" value="CAH3015166.1"/>
    <property type="molecule type" value="Genomic_DNA"/>
</dbReference>
<keyword evidence="1" id="KW-1015">Disulfide bond</keyword>
<accession>A0ABN8LMD5</accession>
<evidence type="ECO:0000313" key="7">
    <source>
        <dbReference type="Proteomes" id="UP001159427"/>
    </source>
</evidence>
<proteinExistence type="predicted"/>